<dbReference type="PANTHER" id="PTHR11384:SF59">
    <property type="entry name" value="LYSOSOMAL COBALAMIN TRANSPORTER ABCD4"/>
    <property type="match status" value="1"/>
</dbReference>
<sequence>MTDARTRPRGTRSEAELNASRDWSDELVASTQWVLLASALTGVIFLIVVTVLLRITTWGRHFRRTTGAFFRGREARRTIPLAGVLLIIAVLSVRVKVLLSYQGNDMFSALQHAAEALGRGDNAALADAEHAFWHSLLVFAVLGILDVARTQLDFYLGQRFEIRWRRWLTERMTSEWIDGRAYYRTRFIDAPIDNPDQRIQHDVTEMTGRARSLSLGAVTSVVSVVSFTRILWDLSGTLTLFGVEIPKAMVFLVYLYVLVVTAVAFWIGRPLIGLGFRYQAVTANFRYALVRLRDNAERVAFYRGEQTEQRGLRALFAEVLLVYRRLVRLTTQFIGWNQAASEVAVVFPWLLQAPHFFSGTLTLGDVQQTGTAFGQIQGALSYFRNSYSEFAVLRATLLRLDGLVTASEQARKLPTLPVQITDDTVELTDIEVRKPDGTILIEGLNLRLRAGDAVVVKGLSGSGKTTLMRALAEMWPYTGGLVGKPETPGTLFIAQLPYLPLGPLRAAVTYPATPDSAPDKTVADALHKVQLGHLATRLDEDADWSNILSPGEQQRLAFARLLLIRPRAAFLDEATSAMDEGLEFALYTLIRAELPELILVSTAHRSTVDQHHDTRLELAGGGHWSYG</sequence>
<dbReference type="GO" id="GO:0005886">
    <property type="term" value="C:plasma membrane"/>
    <property type="evidence" value="ECO:0007669"/>
    <property type="project" value="UniProtKB-SubCell"/>
</dbReference>
<dbReference type="InterPro" id="IPR017871">
    <property type="entry name" value="ABC_transporter-like_CS"/>
</dbReference>
<dbReference type="InterPro" id="IPR027417">
    <property type="entry name" value="P-loop_NTPase"/>
</dbReference>
<keyword evidence="6 8" id="KW-1133">Transmembrane helix</keyword>
<name>K0EVI5_NOCB7</name>
<proteinExistence type="predicted"/>
<dbReference type="InterPro" id="IPR036640">
    <property type="entry name" value="ABC1_TM_sf"/>
</dbReference>
<keyword evidence="3 8" id="KW-0812">Transmembrane</keyword>
<dbReference type="InterPro" id="IPR050835">
    <property type="entry name" value="ABC_transporter_sub-D"/>
</dbReference>
<evidence type="ECO:0000256" key="2">
    <source>
        <dbReference type="ARBA" id="ARBA00022448"/>
    </source>
</evidence>
<dbReference type="InterPro" id="IPR011527">
    <property type="entry name" value="ABC1_TM_dom"/>
</dbReference>
<feature type="transmembrane region" description="Helical" evidence="8">
    <location>
        <begin position="248"/>
        <end position="267"/>
    </location>
</feature>
<dbReference type="Proteomes" id="UP000006304">
    <property type="component" value="Chromosome"/>
</dbReference>
<dbReference type="InterPro" id="IPR003593">
    <property type="entry name" value="AAA+_ATPase"/>
</dbReference>
<accession>K0EVI5</accession>
<dbReference type="CDD" id="cd03223">
    <property type="entry name" value="ABCD_peroxisomal_ALDP"/>
    <property type="match status" value="1"/>
</dbReference>
<dbReference type="eggNOG" id="COG4178">
    <property type="taxonomic scope" value="Bacteria"/>
</dbReference>
<dbReference type="SMART" id="SM00382">
    <property type="entry name" value="AAA"/>
    <property type="match status" value="1"/>
</dbReference>
<feature type="transmembrane region" description="Helical" evidence="8">
    <location>
        <begin position="131"/>
        <end position="148"/>
    </location>
</feature>
<dbReference type="EMBL" id="CP003876">
    <property type="protein sequence ID" value="AFU00820.1"/>
    <property type="molecule type" value="Genomic_DNA"/>
</dbReference>
<evidence type="ECO:0000256" key="3">
    <source>
        <dbReference type="ARBA" id="ARBA00022692"/>
    </source>
</evidence>
<evidence type="ECO:0000256" key="7">
    <source>
        <dbReference type="ARBA" id="ARBA00023136"/>
    </source>
</evidence>
<reference evidence="11 12" key="1">
    <citation type="journal article" date="2012" name="J. Bacteriol.">
        <title>Complete genome sequence of Nocardia brasiliensis HUJEG-1.</title>
        <authorList>
            <person name="Vera-Cabrera L."/>
            <person name="Ortiz-Lopez R."/>
            <person name="Elizondo-Gonzalez R."/>
            <person name="Perez-Maya A.A."/>
            <person name="Ocampo-Candiani J."/>
        </authorList>
    </citation>
    <scope>NUCLEOTIDE SEQUENCE [LARGE SCALE GENOMIC DNA]</scope>
    <source>
        <strain evidence="12">ATCC 700358</strain>
    </source>
</reference>
<evidence type="ECO:0000256" key="4">
    <source>
        <dbReference type="ARBA" id="ARBA00022741"/>
    </source>
</evidence>
<evidence type="ECO:0000256" key="5">
    <source>
        <dbReference type="ARBA" id="ARBA00022840"/>
    </source>
</evidence>
<keyword evidence="4" id="KW-0547">Nucleotide-binding</keyword>
<feature type="domain" description="ABC transmembrane type-1" evidence="10">
    <location>
        <begin position="136"/>
        <end position="391"/>
    </location>
</feature>
<comment type="subcellular location">
    <subcellularLocation>
        <location evidence="1">Cell membrane</location>
        <topology evidence="1">Multi-pass membrane protein</topology>
    </subcellularLocation>
</comment>
<dbReference type="InterPro" id="IPR003439">
    <property type="entry name" value="ABC_transporter-like_ATP-bd"/>
</dbReference>
<dbReference type="GO" id="GO:0140359">
    <property type="term" value="F:ABC-type transporter activity"/>
    <property type="evidence" value="ECO:0007669"/>
    <property type="project" value="InterPro"/>
</dbReference>
<dbReference type="Pfam" id="PF06472">
    <property type="entry name" value="ABC_membrane_2"/>
    <property type="match status" value="1"/>
</dbReference>
<evidence type="ECO:0000256" key="8">
    <source>
        <dbReference type="SAM" id="Phobius"/>
    </source>
</evidence>
<feature type="domain" description="ABC transporter" evidence="9">
    <location>
        <begin position="425"/>
        <end position="627"/>
    </location>
</feature>
<keyword evidence="7 8" id="KW-0472">Membrane</keyword>
<dbReference type="PROSITE" id="PS50929">
    <property type="entry name" value="ABC_TM1F"/>
    <property type="match status" value="1"/>
</dbReference>
<dbReference type="GO" id="GO:0005524">
    <property type="term" value="F:ATP binding"/>
    <property type="evidence" value="ECO:0007669"/>
    <property type="project" value="UniProtKB-KW"/>
</dbReference>
<dbReference type="RefSeq" id="WP_014983675.1">
    <property type="nucleotide sequence ID" value="NC_018681.1"/>
</dbReference>
<dbReference type="KEGG" id="nbr:O3I_014295"/>
<evidence type="ECO:0000256" key="1">
    <source>
        <dbReference type="ARBA" id="ARBA00004651"/>
    </source>
</evidence>
<dbReference type="AlphaFoldDB" id="K0EVI5"/>
<evidence type="ECO:0000256" key="6">
    <source>
        <dbReference type="ARBA" id="ARBA00022989"/>
    </source>
</evidence>
<keyword evidence="2" id="KW-0813">Transport</keyword>
<dbReference type="SUPFAM" id="SSF52540">
    <property type="entry name" value="P-loop containing nucleoside triphosphate hydrolases"/>
    <property type="match status" value="1"/>
</dbReference>
<protein>
    <submittedName>
        <fullName evidence="11">ABC transporter ATP-binding protein</fullName>
    </submittedName>
</protein>
<dbReference type="SUPFAM" id="SSF90123">
    <property type="entry name" value="ABC transporter transmembrane region"/>
    <property type="match status" value="1"/>
</dbReference>
<dbReference type="STRING" id="1133849.O3I_014295"/>
<dbReference type="HOGENOM" id="CLU_007587_6_2_11"/>
<keyword evidence="12" id="KW-1185">Reference proteome</keyword>
<evidence type="ECO:0000313" key="12">
    <source>
        <dbReference type="Proteomes" id="UP000006304"/>
    </source>
</evidence>
<dbReference type="PROSITE" id="PS50893">
    <property type="entry name" value="ABC_TRANSPORTER_2"/>
    <property type="match status" value="1"/>
</dbReference>
<dbReference type="PROSITE" id="PS00211">
    <property type="entry name" value="ABC_TRANSPORTER_1"/>
    <property type="match status" value="1"/>
</dbReference>
<dbReference type="Gene3D" id="1.20.1560.10">
    <property type="entry name" value="ABC transporter type 1, transmembrane domain"/>
    <property type="match status" value="1"/>
</dbReference>
<feature type="transmembrane region" description="Helical" evidence="8">
    <location>
        <begin position="33"/>
        <end position="57"/>
    </location>
</feature>
<evidence type="ECO:0000259" key="9">
    <source>
        <dbReference type="PROSITE" id="PS50893"/>
    </source>
</evidence>
<dbReference type="Gene3D" id="3.40.50.300">
    <property type="entry name" value="P-loop containing nucleotide triphosphate hydrolases"/>
    <property type="match status" value="1"/>
</dbReference>
<organism evidence="11 12">
    <name type="scientific">Nocardia brasiliensis (strain ATCC 700358 / HUJEG-1)</name>
    <dbReference type="NCBI Taxonomy" id="1133849"/>
    <lineage>
        <taxon>Bacteria</taxon>
        <taxon>Bacillati</taxon>
        <taxon>Actinomycetota</taxon>
        <taxon>Actinomycetes</taxon>
        <taxon>Mycobacteriales</taxon>
        <taxon>Nocardiaceae</taxon>
        <taxon>Nocardia</taxon>
    </lineage>
</organism>
<dbReference type="Pfam" id="PF00005">
    <property type="entry name" value="ABC_tran"/>
    <property type="match status" value="1"/>
</dbReference>
<feature type="transmembrane region" description="Helical" evidence="8">
    <location>
        <begin position="78"/>
        <end position="99"/>
    </location>
</feature>
<evidence type="ECO:0000259" key="10">
    <source>
        <dbReference type="PROSITE" id="PS50929"/>
    </source>
</evidence>
<dbReference type="PANTHER" id="PTHR11384">
    <property type="entry name" value="ATP-BINDING CASSETTE, SUB-FAMILY D MEMBER"/>
    <property type="match status" value="1"/>
</dbReference>
<gene>
    <name evidence="11" type="ORF">O3I_014295</name>
</gene>
<evidence type="ECO:0000313" key="11">
    <source>
        <dbReference type="EMBL" id="AFU00820.1"/>
    </source>
</evidence>
<dbReference type="GO" id="GO:0016887">
    <property type="term" value="F:ATP hydrolysis activity"/>
    <property type="evidence" value="ECO:0007669"/>
    <property type="project" value="InterPro"/>
</dbReference>
<keyword evidence="5 11" id="KW-0067">ATP-binding</keyword>